<dbReference type="PANTHER" id="PTHR48105">
    <property type="entry name" value="THIOREDOXIN REDUCTASE 1-RELATED-RELATED"/>
    <property type="match status" value="1"/>
</dbReference>
<keyword evidence="6" id="KW-1185">Reference proteome</keyword>
<dbReference type="EMBL" id="JAAVTX010000010">
    <property type="protein sequence ID" value="NKE48513.1"/>
    <property type="molecule type" value="Genomic_DNA"/>
</dbReference>
<keyword evidence="2" id="KW-0285">Flavoprotein</keyword>
<dbReference type="SUPFAM" id="SSF51905">
    <property type="entry name" value="FAD/NAD(P)-binding domain"/>
    <property type="match status" value="1"/>
</dbReference>
<evidence type="ECO:0000313" key="6">
    <source>
        <dbReference type="Proteomes" id="UP000765160"/>
    </source>
</evidence>
<feature type="domain" description="FAD/NAD(P)-binding" evidence="4">
    <location>
        <begin position="2"/>
        <end position="284"/>
    </location>
</feature>
<name>A0ABX1F7Z7_9PROT</name>
<evidence type="ECO:0000256" key="2">
    <source>
        <dbReference type="ARBA" id="ARBA00022630"/>
    </source>
</evidence>
<dbReference type="InterPro" id="IPR023753">
    <property type="entry name" value="FAD/NAD-binding_dom"/>
</dbReference>
<evidence type="ECO:0000313" key="5">
    <source>
        <dbReference type="EMBL" id="NKE48513.1"/>
    </source>
</evidence>
<dbReference type="InterPro" id="IPR050097">
    <property type="entry name" value="Ferredoxin-NADP_redctase_2"/>
</dbReference>
<sequence>MYDVIIVGGGPAGLSAALILGRCRRRVLLCDARRPRNAASRHLNGFLTRDGTPPAEMRRLAREQLGAYDGVEIRNAEATDARRRPDGDFEITLDSGGSRVEASRKLLLATGVVDALPEVEGFAEIYGRSAFHCPYCDGWEHRNQPLAIHGHSEAGKALALELTVWSRDLVLCTDGPAGLPPDDLDQLTRNGIGLREERIARFEARDGELECIRFETGEALSRRALFFASDDRQSSDLAQRLGCTLTRRGDVQTGRYETTDVPGLYVAGDASRRVQLTVVAAAEGAMAAFAINTELLKEDLR</sequence>
<accession>A0ABX1F7Z7</accession>
<dbReference type="RefSeq" id="WP_168054978.1">
    <property type="nucleotide sequence ID" value="NZ_JAATJR010000010.1"/>
</dbReference>
<dbReference type="Proteomes" id="UP000765160">
    <property type="component" value="Unassembled WGS sequence"/>
</dbReference>
<dbReference type="InterPro" id="IPR036188">
    <property type="entry name" value="FAD/NAD-bd_sf"/>
</dbReference>
<dbReference type="Gene3D" id="3.50.50.60">
    <property type="entry name" value="FAD/NAD(P)-binding domain"/>
    <property type="match status" value="2"/>
</dbReference>
<comment type="caution">
    <text evidence="5">The sequence shown here is derived from an EMBL/GenBank/DDBJ whole genome shotgun (WGS) entry which is preliminary data.</text>
</comment>
<dbReference type="PRINTS" id="PR00368">
    <property type="entry name" value="FADPNR"/>
</dbReference>
<evidence type="ECO:0000259" key="4">
    <source>
        <dbReference type="Pfam" id="PF07992"/>
    </source>
</evidence>
<dbReference type="Pfam" id="PF07992">
    <property type="entry name" value="Pyr_redox_2"/>
    <property type="match status" value="1"/>
</dbReference>
<dbReference type="PRINTS" id="PR00469">
    <property type="entry name" value="PNDRDTASEII"/>
</dbReference>
<proteinExistence type="predicted"/>
<evidence type="ECO:0000256" key="3">
    <source>
        <dbReference type="ARBA" id="ARBA00023002"/>
    </source>
</evidence>
<organism evidence="5 6">
    <name type="scientific">Falsiroseomonas frigidaquae</name>
    <dbReference type="NCBI Taxonomy" id="487318"/>
    <lineage>
        <taxon>Bacteria</taxon>
        <taxon>Pseudomonadati</taxon>
        <taxon>Pseudomonadota</taxon>
        <taxon>Alphaproteobacteria</taxon>
        <taxon>Acetobacterales</taxon>
        <taxon>Roseomonadaceae</taxon>
        <taxon>Falsiroseomonas</taxon>
    </lineage>
</organism>
<reference evidence="5 6" key="1">
    <citation type="submission" date="2020-03" db="EMBL/GenBank/DDBJ databases">
        <title>Roseomonas selenitidurans sp. nov. isolated from soil.</title>
        <authorList>
            <person name="Liu H."/>
        </authorList>
    </citation>
    <scope>NUCLEOTIDE SEQUENCE [LARGE SCALE GENOMIC DNA]</scope>
    <source>
        <strain evidence="5 6">JCM 15073</strain>
    </source>
</reference>
<gene>
    <name evidence="5" type="ORF">HB662_27330</name>
</gene>
<protein>
    <recommendedName>
        <fullName evidence="1">Thioredoxin reductase</fullName>
    </recommendedName>
</protein>
<evidence type="ECO:0000256" key="1">
    <source>
        <dbReference type="ARBA" id="ARBA00018719"/>
    </source>
</evidence>
<keyword evidence="3" id="KW-0560">Oxidoreductase</keyword>